<proteinExistence type="predicted"/>
<feature type="transmembrane region" description="Helical" evidence="2">
    <location>
        <begin position="82"/>
        <end position="103"/>
    </location>
</feature>
<organism evidence="3 4">
    <name type="scientific">Thermomonospora echinospora</name>
    <dbReference type="NCBI Taxonomy" id="1992"/>
    <lineage>
        <taxon>Bacteria</taxon>
        <taxon>Bacillati</taxon>
        <taxon>Actinomycetota</taxon>
        <taxon>Actinomycetes</taxon>
        <taxon>Streptosporangiales</taxon>
        <taxon>Thermomonosporaceae</taxon>
        <taxon>Thermomonospora</taxon>
    </lineage>
</organism>
<evidence type="ECO:0000313" key="3">
    <source>
        <dbReference type="EMBL" id="SEG90851.1"/>
    </source>
</evidence>
<feature type="transmembrane region" description="Helical" evidence="2">
    <location>
        <begin position="115"/>
        <end position="139"/>
    </location>
</feature>
<evidence type="ECO:0000313" key="4">
    <source>
        <dbReference type="Proteomes" id="UP000236723"/>
    </source>
</evidence>
<name>A0A1H6E061_9ACTN</name>
<feature type="transmembrane region" description="Helical" evidence="2">
    <location>
        <begin position="55"/>
        <end position="76"/>
    </location>
</feature>
<feature type="compositionally biased region" description="Low complexity" evidence="1">
    <location>
        <begin position="214"/>
        <end position="223"/>
    </location>
</feature>
<gene>
    <name evidence="3" type="ORF">SAMN04489712_12757</name>
</gene>
<feature type="compositionally biased region" description="Pro residues" evidence="1">
    <location>
        <begin position="195"/>
        <end position="213"/>
    </location>
</feature>
<keyword evidence="2" id="KW-1133">Transmembrane helix</keyword>
<dbReference type="EMBL" id="FNVO01000027">
    <property type="protein sequence ID" value="SEG90851.1"/>
    <property type="molecule type" value="Genomic_DNA"/>
</dbReference>
<feature type="compositionally biased region" description="Basic and acidic residues" evidence="1">
    <location>
        <begin position="295"/>
        <end position="306"/>
    </location>
</feature>
<feature type="region of interest" description="Disordered" evidence="1">
    <location>
        <begin position="145"/>
        <end position="306"/>
    </location>
</feature>
<keyword evidence="4" id="KW-1185">Reference proteome</keyword>
<reference evidence="4" key="1">
    <citation type="submission" date="2016-10" db="EMBL/GenBank/DDBJ databases">
        <authorList>
            <person name="Varghese N."/>
            <person name="Submissions S."/>
        </authorList>
    </citation>
    <scope>NUCLEOTIDE SEQUENCE [LARGE SCALE GENOMIC DNA]</scope>
    <source>
        <strain evidence="4">DSM 43163</strain>
    </source>
</reference>
<dbReference type="Proteomes" id="UP000236723">
    <property type="component" value="Unassembled WGS sequence"/>
</dbReference>
<feature type="compositionally biased region" description="Pro residues" evidence="1">
    <location>
        <begin position="227"/>
        <end position="240"/>
    </location>
</feature>
<dbReference type="RefSeq" id="WP_146087630.1">
    <property type="nucleotide sequence ID" value="NZ_FNVO01000027.1"/>
</dbReference>
<feature type="transmembrane region" description="Helical" evidence="2">
    <location>
        <begin position="12"/>
        <end position="34"/>
    </location>
</feature>
<evidence type="ECO:0000256" key="1">
    <source>
        <dbReference type="SAM" id="MobiDB-lite"/>
    </source>
</evidence>
<sequence length="306" mass="31502">MSTSGSRGMSNGARHGLGAVVGLVLTPVIGWLLMFGVDRLYRSMRVFRAEGADRWLGVAALVLAAVLLGLLVGSRLSPLASLIPGVVLTAVGLPWLFAAEWSFRTLRDLLPGRYYILYANLGSLGLWILVGCVLLAASFPPSRWRGAASAGPSRQSQYAPPPGGQWPPSSHQVPGQVPGQGPGDAPARQPSGVAGPPPFDPNARPYAPPPPWSAPGGEAVPGQPGQPGQPGPAVPQPPSPGSSAQHGSPPQGPGTPPQEFGGPPQAAGPSPQGQGPGRPQEGDGDEPGEWTRMYGGKDPRDDRPQS</sequence>
<keyword evidence="2" id="KW-0472">Membrane</keyword>
<keyword evidence="2" id="KW-0812">Transmembrane</keyword>
<dbReference type="OrthoDB" id="3544501at2"/>
<feature type="compositionally biased region" description="Low complexity" evidence="1">
    <location>
        <begin position="257"/>
        <end position="279"/>
    </location>
</feature>
<dbReference type="AlphaFoldDB" id="A0A1H6E061"/>
<accession>A0A1H6E061</accession>
<evidence type="ECO:0000256" key="2">
    <source>
        <dbReference type="SAM" id="Phobius"/>
    </source>
</evidence>
<protein>
    <submittedName>
        <fullName evidence="3">Uncharacterized protein</fullName>
    </submittedName>
</protein>